<accession>A0A1H9K6R0</accession>
<evidence type="ECO:0000256" key="1">
    <source>
        <dbReference type="SAM" id="Phobius"/>
    </source>
</evidence>
<organism evidence="2 3">
    <name type="scientific">Natrinema salaciae</name>
    <dbReference type="NCBI Taxonomy" id="1186196"/>
    <lineage>
        <taxon>Archaea</taxon>
        <taxon>Methanobacteriati</taxon>
        <taxon>Methanobacteriota</taxon>
        <taxon>Stenosarchaea group</taxon>
        <taxon>Halobacteria</taxon>
        <taxon>Halobacteriales</taxon>
        <taxon>Natrialbaceae</taxon>
        <taxon>Natrinema</taxon>
    </lineage>
</organism>
<keyword evidence="3" id="KW-1185">Reference proteome</keyword>
<protein>
    <submittedName>
        <fullName evidence="2">Uncharacterized protein</fullName>
    </submittedName>
</protein>
<proteinExistence type="predicted"/>
<reference evidence="3" key="1">
    <citation type="submission" date="2016-10" db="EMBL/GenBank/DDBJ databases">
        <authorList>
            <person name="Varghese N."/>
            <person name="Submissions S."/>
        </authorList>
    </citation>
    <scope>NUCLEOTIDE SEQUENCE [LARGE SCALE GENOMIC DNA]</scope>
    <source>
        <strain evidence="3">DSM 25055</strain>
    </source>
</reference>
<evidence type="ECO:0000313" key="2">
    <source>
        <dbReference type="EMBL" id="SEQ94627.1"/>
    </source>
</evidence>
<dbReference type="RefSeq" id="WP_090618333.1">
    <property type="nucleotide sequence ID" value="NZ_FOFD01000003.1"/>
</dbReference>
<keyword evidence="1" id="KW-0812">Transmembrane</keyword>
<keyword evidence="1" id="KW-0472">Membrane</keyword>
<dbReference type="EMBL" id="FOFD01000003">
    <property type="protein sequence ID" value="SEQ94627.1"/>
    <property type="molecule type" value="Genomic_DNA"/>
</dbReference>
<gene>
    <name evidence="2" type="ORF">SAMN04489841_2816</name>
</gene>
<dbReference type="Proteomes" id="UP000199114">
    <property type="component" value="Unassembled WGS sequence"/>
</dbReference>
<sequence length="60" mass="6374">MSIIVDLRSVTMLPIANVAIPTALILLILLVGGLISGGLLFGLAYLIYRFTRGSEARTGQ</sequence>
<keyword evidence="1" id="KW-1133">Transmembrane helix</keyword>
<name>A0A1H9K6R0_9EURY</name>
<dbReference type="AlphaFoldDB" id="A0A1H9K6R0"/>
<evidence type="ECO:0000313" key="3">
    <source>
        <dbReference type="Proteomes" id="UP000199114"/>
    </source>
</evidence>
<feature type="transmembrane region" description="Helical" evidence="1">
    <location>
        <begin position="20"/>
        <end position="48"/>
    </location>
</feature>